<dbReference type="Proteomes" id="UP000494108">
    <property type="component" value="Unassembled WGS sequence"/>
</dbReference>
<reference evidence="2 3" key="1">
    <citation type="submission" date="2020-04" db="EMBL/GenBank/DDBJ databases">
        <authorList>
            <person name="De Canck E."/>
        </authorList>
    </citation>
    <scope>NUCLEOTIDE SEQUENCE [LARGE SCALE GENOMIC DNA]</scope>
    <source>
        <strain evidence="2 3">LMG 3431</strain>
    </source>
</reference>
<evidence type="ECO:0000259" key="1">
    <source>
        <dbReference type="Pfam" id="PF24199"/>
    </source>
</evidence>
<protein>
    <recommendedName>
        <fullName evidence="1">DUF7424 domain-containing protein</fullName>
    </recommendedName>
</protein>
<name>A0A6S6YUC6_9BURK</name>
<proteinExistence type="predicted"/>
<dbReference type="EMBL" id="CADIJX010000002">
    <property type="protein sequence ID" value="CAB3643423.1"/>
    <property type="molecule type" value="Genomic_DNA"/>
</dbReference>
<sequence length="227" mass="24735">MLVAGVIGAFMLAGCKIDVETKVPLSGLLSEGIKTAKASLLIEVAACNDHKDSRNPSDMLIKVRDAVAKAFPVAVYKECFRKEFNSFANFEIPANYGLGSDDEWAQTKGVRIISYPETNGAHSIVAGLPEDVRKGLEASSKEKYKIEAFKVENVRIRVALENDTGQDQQVVAFGVFLENAPYIGNIVRLVKGKTYNIRLSDVSTTKMFQVNTGKGLGADFLTVMPPK</sequence>
<evidence type="ECO:0000313" key="2">
    <source>
        <dbReference type="EMBL" id="CAB3643423.1"/>
    </source>
</evidence>
<keyword evidence="3" id="KW-1185">Reference proteome</keyword>
<evidence type="ECO:0000313" key="3">
    <source>
        <dbReference type="Proteomes" id="UP000494108"/>
    </source>
</evidence>
<dbReference type="Pfam" id="PF24199">
    <property type="entry name" value="DUF7424"/>
    <property type="match status" value="1"/>
</dbReference>
<dbReference type="RefSeq" id="WP_425485891.1">
    <property type="nucleotide sequence ID" value="NZ_CADIJX010000002.1"/>
</dbReference>
<feature type="domain" description="DUF7424" evidence="1">
    <location>
        <begin position="18"/>
        <end position="212"/>
    </location>
</feature>
<organism evidence="2 3">
    <name type="scientific">Achromobacter pestifer</name>
    <dbReference type="NCBI Taxonomy" id="1353889"/>
    <lineage>
        <taxon>Bacteria</taxon>
        <taxon>Pseudomonadati</taxon>
        <taxon>Pseudomonadota</taxon>
        <taxon>Betaproteobacteria</taxon>
        <taxon>Burkholderiales</taxon>
        <taxon>Alcaligenaceae</taxon>
        <taxon>Achromobacter</taxon>
    </lineage>
</organism>
<dbReference type="InterPro" id="IPR055847">
    <property type="entry name" value="DUF7424"/>
</dbReference>
<accession>A0A6S6YUC6</accession>
<dbReference type="AlphaFoldDB" id="A0A6S6YUC6"/>
<gene>
    <name evidence="2" type="ORF">LMG3431_02322</name>
</gene>